<dbReference type="SMART" id="SM00463">
    <property type="entry name" value="SMR"/>
    <property type="match status" value="1"/>
</dbReference>
<dbReference type="RefSeq" id="WP_169210249.1">
    <property type="nucleotide sequence ID" value="NZ_JAATNW010000003.1"/>
</dbReference>
<dbReference type="InterPro" id="IPR036063">
    <property type="entry name" value="Smr_dom_sf"/>
</dbReference>
<dbReference type="GO" id="GO:0004519">
    <property type="term" value="F:endonuclease activity"/>
    <property type="evidence" value="ECO:0007669"/>
    <property type="project" value="UniProtKB-KW"/>
</dbReference>
<dbReference type="Proteomes" id="UP000709336">
    <property type="component" value="Unassembled WGS sequence"/>
</dbReference>
<dbReference type="InterPro" id="IPR047688">
    <property type="entry name" value="Endonuc_SmrA"/>
</dbReference>
<keyword evidence="2" id="KW-0540">Nuclease</keyword>
<proteinExistence type="predicted"/>
<dbReference type="SUPFAM" id="SSF160443">
    <property type="entry name" value="SMR domain-like"/>
    <property type="match status" value="1"/>
</dbReference>
<protein>
    <submittedName>
        <fullName evidence="2">DNA endonuclease SmrA</fullName>
    </submittedName>
</protein>
<dbReference type="InterPro" id="IPR002625">
    <property type="entry name" value="Smr_dom"/>
</dbReference>
<evidence type="ECO:0000313" key="2">
    <source>
        <dbReference type="EMBL" id="NMH59691.1"/>
    </source>
</evidence>
<sequence>MSDTEHDDFSFFEEFADVKPLAADDKINLHSPQDSLAKKAGKFANQQQRKSTVVNPLTLEAVEPISPEDFILFQQPGIQDGVFKNLRLGKYAIDYRLSLKGLTLEQSRDAVFETIMKCHQKGVRAILIQHGKGAQSKPFPGLKKSYLNRWLRDLDEVIAFHTAQPMHGGLGATYALLKKHPDQKLINRERNRRR</sequence>
<reference evidence="2 3" key="1">
    <citation type="submission" date="2020-03" db="EMBL/GenBank/DDBJ databases">
        <title>Alteromonas ponticola sp. nov., isolated from seawater.</title>
        <authorList>
            <person name="Yoon J.-H."/>
            <person name="Kim Y.-O."/>
        </authorList>
    </citation>
    <scope>NUCLEOTIDE SEQUENCE [LARGE SCALE GENOMIC DNA]</scope>
    <source>
        <strain evidence="2 3">MYP5</strain>
    </source>
</reference>
<keyword evidence="2" id="KW-0378">Hydrolase</keyword>
<feature type="domain" description="Smr" evidence="1">
    <location>
        <begin position="97"/>
        <end position="178"/>
    </location>
</feature>
<dbReference type="PANTHER" id="PTHR35562:SF2">
    <property type="entry name" value="DNA ENDONUCLEASE SMRA-RELATED"/>
    <property type="match status" value="1"/>
</dbReference>
<keyword evidence="3" id="KW-1185">Reference proteome</keyword>
<dbReference type="EMBL" id="JAATNW010000003">
    <property type="protein sequence ID" value="NMH59691.1"/>
    <property type="molecule type" value="Genomic_DNA"/>
</dbReference>
<dbReference type="NCBIfam" id="NF033154">
    <property type="entry name" value="endonuc_SmrA"/>
    <property type="match status" value="1"/>
</dbReference>
<dbReference type="PROSITE" id="PS50828">
    <property type="entry name" value="SMR"/>
    <property type="match status" value="1"/>
</dbReference>
<keyword evidence="2" id="KW-0255">Endonuclease</keyword>
<dbReference type="Gene3D" id="3.30.1370.110">
    <property type="match status" value="1"/>
</dbReference>
<gene>
    <name evidence="2" type="primary">smrA</name>
    <name evidence="2" type="ORF">HCJ96_06660</name>
</gene>
<accession>A0ABX1R2L5</accession>
<comment type="caution">
    <text evidence="2">The sequence shown here is derived from an EMBL/GenBank/DDBJ whole genome shotgun (WGS) entry which is preliminary data.</text>
</comment>
<name>A0ABX1R2L5_9ALTE</name>
<evidence type="ECO:0000313" key="3">
    <source>
        <dbReference type="Proteomes" id="UP000709336"/>
    </source>
</evidence>
<organism evidence="2 3">
    <name type="scientific">Alteromonas ponticola</name>
    <dbReference type="NCBI Taxonomy" id="2720613"/>
    <lineage>
        <taxon>Bacteria</taxon>
        <taxon>Pseudomonadati</taxon>
        <taxon>Pseudomonadota</taxon>
        <taxon>Gammaproteobacteria</taxon>
        <taxon>Alteromonadales</taxon>
        <taxon>Alteromonadaceae</taxon>
        <taxon>Alteromonas/Salinimonas group</taxon>
        <taxon>Alteromonas</taxon>
    </lineage>
</organism>
<evidence type="ECO:0000259" key="1">
    <source>
        <dbReference type="PROSITE" id="PS50828"/>
    </source>
</evidence>
<dbReference type="Pfam" id="PF01713">
    <property type="entry name" value="Smr"/>
    <property type="match status" value="1"/>
</dbReference>
<dbReference type="PANTHER" id="PTHR35562">
    <property type="entry name" value="DNA ENDONUCLEASE SMRA-RELATED"/>
    <property type="match status" value="1"/>
</dbReference>